<feature type="domain" description="DUF1468" evidence="2">
    <location>
        <begin position="7"/>
        <end position="146"/>
    </location>
</feature>
<proteinExistence type="predicted"/>
<feature type="transmembrane region" description="Helical" evidence="1">
    <location>
        <begin position="36"/>
        <end position="54"/>
    </location>
</feature>
<accession>A0A6V7R8Z1</accession>
<comment type="caution">
    <text evidence="3">The sequence shown here is derived from an EMBL/GenBank/DDBJ whole genome shotgun (WGS) entry which is preliminary data.</text>
</comment>
<gene>
    <name evidence="3" type="ORF">JEOSCH030_00568</name>
</gene>
<name>A0A6V7R8Z1_9BACL</name>
<keyword evidence="1" id="KW-0472">Membrane</keyword>
<protein>
    <submittedName>
        <fullName evidence="3">Tripartite tricarboxylate transporter TctB family protein</fullName>
    </submittedName>
</protein>
<feature type="transmembrane region" description="Helical" evidence="1">
    <location>
        <begin position="119"/>
        <end position="137"/>
    </location>
</feature>
<keyword evidence="4" id="KW-1185">Reference proteome</keyword>
<keyword evidence="1" id="KW-1133">Transmembrane helix</keyword>
<evidence type="ECO:0000259" key="2">
    <source>
        <dbReference type="Pfam" id="PF07331"/>
    </source>
</evidence>
<dbReference type="EMBL" id="CAJEWE010000007">
    <property type="protein sequence ID" value="CAD2073831.1"/>
    <property type="molecule type" value="Genomic_DNA"/>
</dbReference>
<feature type="transmembrane region" description="Helical" evidence="1">
    <location>
        <begin position="98"/>
        <end position="114"/>
    </location>
</feature>
<evidence type="ECO:0000313" key="3">
    <source>
        <dbReference type="EMBL" id="CAD2073831.1"/>
    </source>
</evidence>
<feature type="transmembrane region" description="Helical" evidence="1">
    <location>
        <begin position="7"/>
        <end position="24"/>
    </location>
</feature>
<evidence type="ECO:0000313" key="4">
    <source>
        <dbReference type="Proteomes" id="UP000521032"/>
    </source>
</evidence>
<dbReference type="Proteomes" id="UP000521032">
    <property type="component" value="Unassembled WGS sequence"/>
</dbReference>
<dbReference type="AlphaFoldDB" id="A0A6V7R8Z1"/>
<dbReference type="InterPro" id="IPR009936">
    <property type="entry name" value="DUF1468"/>
</dbReference>
<organism evidence="3 4">
    <name type="scientific">Phocicoccus schoeneichii</name>
    <dbReference type="NCBI Taxonomy" id="1812261"/>
    <lineage>
        <taxon>Bacteria</taxon>
        <taxon>Bacillati</taxon>
        <taxon>Bacillota</taxon>
        <taxon>Bacilli</taxon>
        <taxon>Bacillales</taxon>
        <taxon>Salinicoccaceae</taxon>
        <taxon>Phocicoccus</taxon>
    </lineage>
</organism>
<feature type="transmembrane region" description="Helical" evidence="1">
    <location>
        <begin position="75"/>
        <end position="92"/>
    </location>
</feature>
<evidence type="ECO:0000256" key="1">
    <source>
        <dbReference type="SAM" id="Phobius"/>
    </source>
</evidence>
<keyword evidence="1" id="KW-0812">Transmembrane</keyword>
<sequence length="146" mass="16549">MRFIIPGATILISIVYLFLTYNLPQAHVGDPDAAQKYPLLIGYALLVLSVLYLISELKNEEKVREAFRIFSDKELTIKVIVVLALCLVYTYMFEPLGFLISTIIFLGALLFLINGVKKWLLNIIIALVFSFATWYAFAELLQVSLP</sequence>
<dbReference type="Pfam" id="PF07331">
    <property type="entry name" value="TctB"/>
    <property type="match status" value="1"/>
</dbReference>
<reference evidence="3 4" key="1">
    <citation type="submission" date="2020-07" db="EMBL/GenBank/DDBJ databases">
        <authorList>
            <person name="Criscuolo A."/>
        </authorList>
    </citation>
    <scope>NUCLEOTIDE SEQUENCE [LARGE SCALE GENOMIC DNA]</scope>
    <source>
        <strain evidence="4">CIP 111030</strain>
    </source>
</reference>
<dbReference type="RefSeq" id="WP_186085813.1">
    <property type="nucleotide sequence ID" value="NZ_BMDB01000002.1"/>
</dbReference>